<evidence type="ECO:0000313" key="2">
    <source>
        <dbReference type="Proteomes" id="UP000281726"/>
    </source>
</evidence>
<dbReference type="OrthoDB" id="3386893at2"/>
<dbReference type="AlphaFoldDB" id="A0A3A9ZEL1"/>
<comment type="caution">
    <text evidence="1">The sequence shown here is derived from an EMBL/GenBank/DDBJ whole genome shotgun (WGS) entry which is preliminary data.</text>
</comment>
<sequence length="179" mass="19916">MDTLTAQRATHITHLRALVRIWPAHHTPDTPTTDQAGRVRRYAETIVAAIDDDISEGIVPAGIGSYADLHRYIDANDYLIAAGVPYDGTQASIDLTVAVQGLVVARLRHGDRPYCTHGACNYPAHDHTTAYDPNGQDLNQAPPMRCRHCDRPAHYDARLDDYRHDDPATPDCFLIHRDD</sequence>
<evidence type="ECO:0000313" key="1">
    <source>
        <dbReference type="EMBL" id="RKN46164.1"/>
    </source>
</evidence>
<dbReference type="Proteomes" id="UP000281726">
    <property type="component" value="Unassembled WGS sequence"/>
</dbReference>
<reference evidence="1 2" key="1">
    <citation type="journal article" date="2004" name="Syst. Appl. Microbiol.">
        <title>Cryptoendolithic actinomycetes from antarctic sandstone rock samples: Micromonospora endolithica sp. nov. and two isolates related to Micromonospora coerulea Jensen 1932.</title>
        <authorList>
            <person name="Hirsch P."/>
            <person name="Mevs U."/>
            <person name="Kroppenstedt R.M."/>
            <person name="Schumann P."/>
            <person name="Stackebrandt E."/>
        </authorList>
    </citation>
    <scope>NUCLEOTIDE SEQUENCE [LARGE SCALE GENOMIC DNA]</scope>
    <source>
        <strain evidence="1 2">JCM 12677</strain>
    </source>
</reference>
<accession>A0A3A9ZEL1</accession>
<name>A0A3A9ZEL1_9ACTN</name>
<keyword evidence="2" id="KW-1185">Reference proteome</keyword>
<dbReference type="EMBL" id="RBAK01000005">
    <property type="protein sequence ID" value="RKN46164.1"/>
    <property type="molecule type" value="Genomic_DNA"/>
</dbReference>
<dbReference type="RefSeq" id="WP_120728947.1">
    <property type="nucleotide sequence ID" value="NZ_RBAK01000005.1"/>
</dbReference>
<organism evidence="1 2">
    <name type="scientific">Micromonospora endolithica</name>
    <dbReference type="NCBI Taxonomy" id="230091"/>
    <lineage>
        <taxon>Bacteria</taxon>
        <taxon>Bacillati</taxon>
        <taxon>Actinomycetota</taxon>
        <taxon>Actinomycetes</taxon>
        <taxon>Micromonosporales</taxon>
        <taxon>Micromonosporaceae</taxon>
        <taxon>Micromonospora</taxon>
    </lineage>
</organism>
<protein>
    <submittedName>
        <fullName evidence="1">Uncharacterized protein</fullName>
    </submittedName>
</protein>
<gene>
    <name evidence="1" type="ORF">D7223_14575</name>
</gene>
<proteinExistence type="predicted"/>